<proteinExistence type="predicted"/>
<dbReference type="InterPro" id="IPR011050">
    <property type="entry name" value="Pectin_lyase_fold/virulence"/>
</dbReference>
<accession>A0A1G1V5X1</accession>
<dbReference type="InterPro" id="IPR012334">
    <property type="entry name" value="Pectin_lyas_fold"/>
</dbReference>
<dbReference type="EMBL" id="MHCA01000051">
    <property type="protein sequence ID" value="OGY10701.1"/>
    <property type="molecule type" value="Genomic_DNA"/>
</dbReference>
<dbReference type="SUPFAM" id="SSF51126">
    <property type="entry name" value="Pectin lyase-like"/>
    <property type="match status" value="1"/>
</dbReference>
<comment type="caution">
    <text evidence="2">The sequence shown here is derived from an EMBL/GenBank/DDBJ whole genome shotgun (WGS) entry which is preliminary data.</text>
</comment>
<evidence type="ECO:0000313" key="3">
    <source>
        <dbReference type="Proteomes" id="UP000178272"/>
    </source>
</evidence>
<sequence>MAISQDWIIDLVDKKISHVQFKDEITGTDSSIAEVTEVTVLAASGITTGDYFLLYSATDATSYYLWYNKNSGGGDPAISGKTGIAVAIATSDANTVVATATRDAINSTAGTDFTATAASAVVTITNDAKGSTTDASDSSGGTSTGFTFNVTAQGIGKTVWTVNALYSFLQGEFDELNNLDENMPISAQTPTEYTMINGWFIDEVSIKYLKGGALQTSGWASGKIRQINYNSNSGFHMAAADIGRTITGTTTADAGAILFFDERTVDNDQGRLWIRPTVPANDLFDNGSEAYTIGASSAAGVFTAVSVSGENTWANIYTLGTLETIPKPITYIFQGGTYISGWWGRGDATSHIDILIRVKEAGSEIASGVITVFVRQYADFYDNFEIDLSAGGRNAIPLASQTDPNNNTLGEAYLLYDGQTSNFTVGKILTGQTSLATAEIIANTDSGTTGYLTLGNVTGTFDNDETIKDDNTTQGVAVVNGTIGDTILNFDAETAGFTTLGQIITGQTTFARRALTGVQDDGTTGTLLLQVSDTANVDHFKTYNDNETITGASNGSATSNGVSITNTSGFADIKVWFMNVEVDFTSKSGVINEGDAVTGASSGATAIFLGEKDSNTLQLANWSGTTFTVGEQLQKTGATSNYYVLTNPTNQTANHLINRAFQLQSAYPYSVLVDCAGRKVAQAYEWLKYITREKANVSQIRRQILYPLISSTVTQQDGEEYLSARVSPDTAYVQSKASPFGTFSGGKLFGAQGVWIQDTHSDDIQAFQLVDANSTIQNPPNFQVVKVAGIVSGDKVTVFRTTGANNIVKKDVFTSASGNNITNTTFVVNEAIPADTPSSGIIRIIDLSDTTNDKERRYSYSSWATSTFSGIEKTFAPSTSGLDRNYTLTDDTAFVPYIDTTASSTEVSQTIIYTASRNLVTWVRRFNNSTTIIPSETIGTLSISGYLNSIVRTTDPITGEPAAGPALLVFDFVNKKIIVPDTDTTLNIQYLVDRTREVEDDFQNAMSQRNILSATGKDNLGGGVYTGITVTLLDSWQVKFADRADPPVVQCFISGGNLVGESGANPIAESTNVRVVQIASSSAIIAKSETDANLFYAIEGLRKTHRGVGKFFYWDPVNGNNSSSGLSDTTPVQTFAQAQSLATSGANDTIICLAKATSGVVTVDETLPITKNNLRVRGPGYSFQIKPNGTTSDTISVNATGVEISGLYIETAATGSRNAVNITGNSNLITDCWIGYARGNGIDISNSANSKIESCAIEEYGKSGTGDGIKIGNTTTDTLISKSIIADGVNGISLAGTSIADNVIEDSLIYNNSAYGITVGSDVLRTVGRRGVTLSKNTSGNVNNSGTDTYIEPTAGIETAAQIADQVWDEILSGHTTAGSTGRTLKDTKTRATLASIK</sequence>
<dbReference type="InterPro" id="IPR006626">
    <property type="entry name" value="PbH1"/>
</dbReference>
<gene>
    <name evidence="2" type="ORF">A3F61_02295</name>
</gene>
<organism evidence="2 3">
    <name type="scientific">Candidatus Blackburnbacteria bacterium RIFCSPHIGHO2_12_FULL_41_13b</name>
    <dbReference type="NCBI Taxonomy" id="1797517"/>
    <lineage>
        <taxon>Bacteria</taxon>
        <taxon>Candidatus Blackburniibacteriota</taxon>
    </lineage>
</organism>
<evidence type="ECO:0000256" key="1">
    <source>
        <dbReference type="SAM" id="MobiDB-lite"/>
    </source>
</evidence>
<protein>
    <submittedName>
        <fullName evidence="2">Uncharacterized protein</fullName>
    </submittedName>
</protein>
<feature type="region of interest" description="Disordered" evidence="1">
    <location>
        <begin position="1378"/>
        <end position="1398"/>
    </location>
</feature>
<evidence type="ECO:0000313" key="2">
    <source>
        <dbReference type="EMBL" id="OGY10701.1"/>
    </source>
</evidence>
<reference evidence="2 3" key="1">
    <citation type="journal article" date="2016" name="Nat. Commun.">
        <title>Thousands of microbial genomes shed light on interconnected biogeochemical processes in an aquifer system.</title>
        <authorList>
            <person name="Anantharaman K."/>
            <person name="Brown C.T."/>
            <person name="Hug L.A."/>
            <person name="Sharon I."/>
            <person name="Castelle C.J."/>
            <person name="Probst A.J."/>
            <person name="Thomas B.C."/>
            <person name="Singh A."/>
            <person name="Wilkins M.J."/>
            <person name="Karaoz U."/>
            <person name="Brodie E.L."/>
            <person name="Williams K.H."/>
            <person name="Hubbard S.S."/>
            <person name="Banfield J.F."/>
        </authorList>
    </citation>
    <scope>NUCLEOTIDE SEQUENCE [LARGE SCALE GENOMIC DNA]</scope>
</reference>
<dbReference type="SMART" id="SM00710">
    <property type="entry name" value="PbH1"/>
    <property type="match status" value="4"/>
</dbReference>
<name>A0A1G1V5X1_9BACT</name>
<dbReference type="STRING" id="1797517.A3F61_02295"/>
<dbReference type="Proteomes" id="UP000178272">
    <property type="component" value="Unassembled WGS sequence"/>
</dbReference>
<dbReference type="Gene3D" id="2.160.20.10">
    <property type="entry name" value="Single-stranded right-handed beta-helix, Pectin lyase-like"/>
    <property type="match status" value="1"/>
</dbReference>